<protein>
    <submittedName>
        <fullName evidence="1">Uncharacterized protein</fullName>
    </submittedName>
</protein>
<gene>
    <name evidence="1" type="ORF">V6N12_062429</name>
</gene>
<sequence length="74" mass="8097">MKLPLMVSSESVTPSSRARDQPWLYGFLPCHFPHEVRAPHCQARKALPALQVSSTSEQATTKISQLAASSKTFG</sequence>
<accession>A0ABR2F8U0</accession>
<comment type="caution">
    <text evidence="1">The sequence shown here is derived from an EMBL/GenBank/DDBJ whole genome shotgun (WGS) entry which is preliminary data.</text>
</comment>
<organism evidence="1 2">
    <name type="scientific">Hibiscus sabdariffa</name>
    <name type="common">roselle</name>
    <dbReference type="NCBI Taxonomy" id="183260"/>
    <lineage>
        <taxon>Eukaryota</taxon>
        <taxon>Viridiplantae</taxon>
        <taxon>Streptophyta</taxon>
        <taxon>Embryophyta</taxon>
        <taxon>Tracheophyta</taxon>
        <taxon>Spermatophyta</taxon>
        <taxon>Magnoliopsida</taxon>
        <taxon>eudicotyledons</taxon>
        <taxon>Gunneridae</taxon>
        <taxon>Pentapetalae</taxon>
        <taxon>rosids</taxon>
        <taxon>malvids</taxon>
        <taxon>Malvales</taxon>
        <taxon>Malvaceae</taxon>
        <taxon>Malvoideae</taxon>
        <taxon>Hibiscus</taxon>
    </lineage>
</organism>
<proteinExistence type="predicted"/>
<dbReference type="Proteomes" id="UP001472677">
    <property type="component" value="Unassembled WGS sequence"/>
</dbReference>
<keyword evidence="2" id="KW-1185">Reference proteome</keyword>
<evidence type="ECO:0000313" key="1">
    <source>
        <dbReference type="EMBL" id="KAK8574745.1"/>
    </source>
</evidence>
<name>A0ABR2F8U0_9ROSI</name>
<evidence type="ECO:0000313" key="2">
    <source>
        <dbReference type="Proteomes" id="UP001472677"/>
    </source>
</evidence>
<dbReference type="EMBL" id="JBBPBM010000007">
    <property type="protein sequence ID" value="KAK8574745.1"/>
    <property type="molecule type" value="Genomic_DNA"/>
</dbReference>
<reference evidence="1 2" key="1">
    <citation type="journal article" date="2024" name="G3 (Bethesda)">
        <title>Genome assembly of Hibiscus sabdariffa L. provides insights into metabolisms of medicinal natural products.</title>
        <authorList>
            <person name="Kim T."/>
        </authorList>
    </citation>
    <scope>NUCLEOTIDE SEQUENCE [LARGE SCALE GENOMIC DNA]</scope>
    <source>
        <strain evidence="1">TK-2024</strain>
        <tissue evidence="1">Old leaves</tissue>
    </source>
</reference>